<dbReference type="EMBL" id="BMFZ01000006">
    <property type="protein sequence ID" value="GGA48142.1"/>
    <property type="molecule type" value="Genomic_DNA"/>
</dbReference>
<keyword evidence="2" id="KW-1185">Reference proteome</keyword>
<evidence type="ECO:0000313" key="2">
    <source>
        <dbReference type="Proteomes" id="UP000627464"/>
    </source>
</evidence>
<gene>
    <name evidence="1" type="ORF">GCM10011328_24120</name>
</gene>
<proteinExistence type="predicted"/>
<reference evidence="2" key="1">
    <citation type="journal article" date="2019" name="Int. J. Syst. Evol. Microbiol.">
        <title>The Global Catalogue of Microorganisms (GCM) 10K type strain sequencing project: providing services to taxonomists for standard genome sequencing and annotation.</title>
        <authorList>
            <consortium name="The Broad Institute Genomics Platform"/>
            <consortium name="The Broad Institute Genome Sequencing Center for Infectious Disease"/>
            <person name="Wu L."/>
            <person name="Ma J."/>
        </authorList>
    </citation>
    <scope>NUCLEOTIDE SEQUENCE [LARGE SCALE GENOMIC DNA]</scope>
    <source>
        <strain evidence="2">CGMCC 1.12806</strain>
    </source>
</reference>
<organism evidence="1 2">
    <name type="scientific">Hafnia psychrotolerans</name>
    <dbReference type="NCBI Taxonomy" id="1477018"/>
    <lineage>
        <taxon>Bacteria</taxon>
        <taxon>Pseudomonadati</taxon>
        <taxon>Pseudomonadota</taxon>
        <taxon>Gammaproteobacteria</taxon>
        <taxon>Enterobacterales</taxon>
        <taxon>Hafniaceae</taxon>
        <taxon>Hafnia</taxon>
    </lineage>
</organism>
<evidence type="ECO:0000313" key="1">
    <source>
        <dbReference type="EMBL" id="GGA48142.1"/>
    </source>
</evidence>
<name>A0ABQ1GQF5_9GAMM</name>
<dbReference type="RefSeq" id="WP_188473787.1">
    <property type="nucleotide sequence ID" value="NZ_BMFZ01000006.1"/>
</dbReference>
<dbReference type="PROSITE" id="PS51257">
    <property type="entry name" value="PROKAR_LIPOPROTEIN"/>
    <property type="match status" value="1"/>
</dbReference>
<protein>
    <submittedName>
        <fullName evidence="1">Uncharacterized protein</fullName>
    </submittedName>
</protein>
<dbReference type="Proteomes" id="UP000627464">
    <property type="component" value="Unassembled WGS sequence"/>
</dbReference>
<accession>A0ABQ1GQF5</accession>
<sequence>MRIIAVIPLLFILSGCSIPNQDTSTPEKTLYTKILHAINVQDQNELSDLEYDQIGEYISEGGSHWVVLYPKLKSSPFLGETSFQEGLNIAMAHALAINPSETLQFVDKDNINDICGIPFIEPTDNEIYRYYLQTRTAILTKAAESQLSAKCLLQLDKAMEYSKVMN</sequence>
<comment type="caution">
    <text evidence="1">The sequence shown here is derived from an EMBL/GenBank/DDBJ whole genome shotgun (WGS) entry which is preliminary data.</text>
</comment>